<keyword evidence="2" id="KW-0813">Transport</keyword>
<keyword evidence="4" id="KW-0812">Transmembrane</keyword>
<evidence type="ECO:0000256" key="8">
    <source>
        <dbReference type="SAM" id="SignalP"/>
    </source>
</evidence>
<evidence type="ECO:0000313" key="10">
    <source>
        <dbReference type="EMBL" id="BBB31892.1"/>
    </source>
</evidence>
<accession>A0A7R6SYM8</accession>
<dbReference type="GO" id="GO:0009279">
    <property type="term" value="C:cell outer membrane"/>
    <property type="evidence" value="ECO:0007669"/>
    <property type="project" value="UniProtKB-SubCell"/>
</dbReference>
<dbReference type="PANTHER" id="PTHR30069:SF29">
    <property type="entry name" value="HEMOGLOBIN AND HEMOGLOBIN-HAPTOGLOBIN-BINDING PROTEIN 1-RELATED"/>
    <property type="match status" value="1"/>
</dbReference>
<evidence type="ECO:0000256" key="3">
    <source>
        <dbReference type="ARBA" id="ARBA00022452"/>
    </source>
</evidence>
<dbReference type="Gene3D" id="2.40.170.20">
    <property type="entry name" value="TonB-dependent receptor, beta-barrel domain"/>
    <property type="match status" value="1"/>
</dbReference>
<dbReference type="AlphaFoldDB" id="A0A7R6SYM8"/>
<organism evidence="10 11">
    <name type="scientific">Thermotomaculum hydrothermale</name>
    <dbReference type="NCBI Taxonomy" id="981385"/>
    <lineage>
        <taxon>Bacteria</taxon>
        <taxon>Pseudomonadati</taxon>
        <taxon>Acidobacteriota</taxon>
        <taxon>Holophagae</taxon>
        <taxon>Thermotomaculales</taxon>
        <taxon>Thermotomaculaceae</taxon>
        <taxon>Thermotomaculum</taxon>
    </lineage>
</organism>
<comment type="subcellular location">
    <subcellularLocation>
        <location evidence="1">Cell outer membrane</location>
        <topology evidence="1">Multi-pass membrane protein</topology>
    </subcellularLocation>
</comment>
<dbReference type="InterPro" id="IPR039426">
    <property type="entry name" value="TonB-dep_rcpt-like"/>
</dbReference>
<reference evidence="10 11" key="1">
    <citation type="journal article" date="2012" name="Extremophiles">
        <title>Thermotomaculum hydrothermale gen. nov., sp. nov., a novel heterotrophic thermophile within the phylum Acidobacteria from a deep-sea hydrothermal vent chimney in the Southern Okinawa Trough.</title>
        <authorList>
            <person name="Izumi H."/>
            <person name="Nunoura T."/>
            <person name="Miyazaki M."/>
            <person name="Mino S."/>
            <person name="Toki T."/>
            <person name="Takai K."/>
            <person name="Sako Y."/>
            <person name="Sawabe T."/>
            <person name="Nakagawa S."/>
        </authorList>
    </citation>
    <scope>NUCLEOTIDE SEQUENCE [LARGE SCALE GENOMIC DNA]</scope>
    <source>
        <strain evidence="10 11">AC55</strain>
    </source>
</reference>
<feature type="signal peptide" evidence="8">
    <location>
        <begin position="1"/>
        <end position="18"/>
    </location>
</feature>
<gene>
    <name evidence="10" type="ORF">TTHT_0270</name>
</gene>
<dbReference type="PANTHER" id="PTHR30069">
    <property type="entry name" value="TONB-DEPENDENT OUTER MEMBRANE RECEPTOR"/>
    <property type="match status" value="1"/>
</dbReference>
<keyword evidence="5 8" id="KW-0732">Signal</keyword>
<evidence type="ECO:0000256" key="5">
    <source>
        <dbReference type="ARBA" id="ARBA00022729"/>
    </source>
</evidence>
<dbReference type="InterPro" id="IPR012910">
    <property type="entry name" value="Plug_dom"/>
</dbReference>
<dbReference type="Proteomes" id="UP000595564">
    <property type="component" value="Chromosome"/>
</dbReference>
<evidence type="ECO:0000256" key="7">
    <source>
        <dbReference type="ARBA" id="ARBA00023237"/>
    </source>
</evidence>
<sequence length="541" mass="62498">MKVKFLLFAFLLSFSLFASENLQVKESIEVTAEKGNENAVQYIDKSLIDALSINSNDEILSLFPSVFLSVRGLNGVQADISFRGSRGNQVGVSILGVPLNNMQTYHHNFDIPLAPEDVKSVEVEPSTNANLTPYSFSGNIDFEPGENQKEFNHLAYGSDDYYHIYARENGLSYMFEGSSGYIENSKYNKSNVTYQFKYKGVKFFTAFNSKHFDAKDFYAPYPSYERTQTSLFIASLGKTKFYTTRHYDIFTLDKNNPDLFRNITETYKSGFKTGLENRFGFWGLNIEFNSMDSKTMGDHNLTTSILKYAKVFNFFGFNFRGGANYFSATNRGKYLLPFLSVVKPLGKFNFSFDFSESVRVPDFTELYYNSPVNHGNENLKEEKSENYQVSLGFKNIKTVFFYRNEKNLIDWVRSGEEWQAENTGDSDVYGFDFFYTFKKLTIGYEHLHKTNTEYETKYNYYYPKNKLTLIYKGKDISLDYSYLDINNLDKASVLNITFWGEGFYLKILNAFDEDYQTYPGIPMPGRVVIFGYRMRGPLIPD</sequence>
<keyword evidence="7" id="KW-0998">Cell outer membrane</keyword>
<feature type="chain" id="PRO_5032493298" evidence="8">
    <location>
        <begin position="19"/>
        <end position="541"/>
    </location>
</feature>
<keyword evidence="11" id="KW-1185">Reference proteome</keyword>
<name>A0A7R6SYM8_9BACT</name>
<evidence type="ECO:0000313" key="11">
    <source>
        <dbReference type="Proteomes" id="UP000595564"/>
    </source>
</evidence>
<dbReference type="SUPFAM" id="SSF56935">
    <property type="entry name" value="Porins"/>
    <property type="match status" value="1"/>
</dbReference>
<proteinExistence type="predicted"/>
<keyword evidence="3" id="KW-1134">Transmembrane beta strand</keyword>
<evidence type="ECO:0000256" key="6">
    <source>
        <dbReference type="ARBA" id="ARBA00023136"/>
    </source>
</evidence>
<keyword evidence="6" id="KW-0472">Membrane</keyword>
<evidence type="ECO:0000256" key="1">
    <source>
        <dbReference type="ARBA" id="ARBA00004571"/>
    </source>
</evidence>
<evidence type="ECO:0000259" key="9">
    <source>
        <dbReference type="Pfam" id="PF07715"/>
    </source>
</evidence>
<dbReference type="EMBL" id="AP017470">
    <property type="protein sequence ID" value="BBB31892.1"/>
    <property type="molecule type" value="Genomic_DNA"/>
</dbReference>
<dbReference type="InterPro" id="IPR036942">
    <property type="entry name" value="Beta-barrel_TonB_sf"/>
</dbReference>
<protein>
    <submittedName>
        <fullName evidence="10">Iron complex outermembrane recepter protein</fullName>
    </submittedName>
</protein>
<dbReference type="GO" id="GO:0015344">
    <property type="term" value="F:siderophore uptake transmembrane transporter activity"/>
    <property type="evidence" value="ECO:0007669"/>
    <property type="project" value="TreeGrafter"/>
</dbReference>
<evidence type="ECO:0000256" key="4">
    <source>
        <dbReference type="ARBA" id="ARBA00022692"/>
    </source>
</evidence>
<evidence type="ECO:0000256" key="2">
    <source>
        <dbReference type="ARBA" id="ARBA00022448"/>
    </source>
</evidence>
<dbReference type="KEGG" id="thyd:TTHT_0270"/>
<dbReference type="RefSeq" id="WP_201328226.1">
    <property type="nucleotide sequence ID" value="NZ_AP017470.1"/>
</dbReference>
<dbReference type="Pfam" id="PF07715">
    <property type="entry name" value="Plug"/>
    <property type="match status" value="1"/>
</dbReference>
<dbReference type="GO" id="GO:0044718">
    <property type="term" value="P:siderophore transmembrane transport"/>
    <property type="evidence" value="ECO:0007669"/>
    <property type="project" value="TreeGrafter"/>
</dbReference>
<feature type="domain" description="TonB-dependent receptor plug" evidence="9">
    <location>
        <begin position="38"/>
        <end position="125"/>
    </location>
</feature>